<sequence>MATINETKVQQIITALKKINYGSVLITIHDGEITQLDSTEKSRFSKTKPVKS</sequence>
<keyword evidence="2" id="KW-1185">Reference proteome</keyword>
<evidence type="ECO:0000313" key="1">
    <source>
        <dbReference type="EMBL" id="WHZ59241.1"/>
    </source>
</evidence>
<evidence type="ECO:0000313" key="2">
    <source>
        <dbReference type="Proteomes" id="UP001226091"/>
    </source>
</evidence>
<accession>A0ACD4RFF9</accession>
<reference evidence="2" key="1">
    <citation type="journal article" date="2025" name="Aquaculture">
        <title>Assessment of the bioflocculant production and safety properties of Metabacillus hrfriensis sp. nov. based on phenotypic and whole-genome sequencing analysis.</title>
        <authorList>
            <person name="Zhang R."/>
            <person name="Zhao Z."/>
            <person name="Luo L."/>
            <person name="Wang S."/>
            <person name="Guo K."/>
            <person name="Xu W."/>
        </authorList>
    </citation>
    <scope>NUCLEOTIDE SEQUENCE [LARGE SCALE GENOMIC DNA]</scope>
    <source>
        <strain evidence="2">CT-WN-B3</strain>
    </source>
</reference>
<dbReference type="Proteomes" id="UP001226091">
    <property type="component" value="Chromosome"/>
</dbReference>
<dbReference type="EMBL" id="CP126116">
    <property type="protein sequence ID" value="WHZ59241.1"/>
    <property type="molecule type" value="Genomic_DNA"/>
</dbReference>
<proteinExistence type="predicted"/>
<organism evidence="1 2">
    <name type="scientific">Metabacillus hrfriensis</name>
    <dbReference type="NCBI Taxonomy" id="3048891"/>
    <lineage>
        <taxon>Bacteria</taxon>
        <taxon>Bacillati</taxon>
        <taxon>Bacillota</taxon>
        <taxon>Bacilli</taxon>
        <taxon>Bacillales</taxon>
        <taxon>Bacillaceae</taxon>
        <taxon>Metabacillus</taxon>
    </lineage>
</organism>
<name>A0ACD4RFF9_9BACI</name>
<protein>
    <submittedName>
        <fullName evidence="1">YezD family protein</fullName>
    </submittedName>
</protein>
<gene>
    <name evidence="1" type="ORF">QLQ22_07920</name>
</gene>